<accession>A0A5C3QU80</accession>
<protein>
    <submittedName>
        <fullName evidence="1">Uncharacterized protein</fullName>
    </submittedName>
</protein>
<sequence>MYGLDAEVARSRLEPLTISRYHYQEPEPSYRLLMRLVQRGKWGYSSHGVTGLRARLSEVFHHYIRRPTNKNSQNIDLSIWNGRNMTKSPVTQELQLRPIPGGLLIIGRSASKEGGDGVRRNCAQTRITSHELERQLEGAERLEQMIPAMSVRNPHSRDRD</sequence>
<proteinExistence type="predicted"/>
<evidence type="ECO:0000313" key="1">
    <source>
        <dbReference type="EMBL" id="TFL01874.1"/>
    </source>
</evidence>
<keyword evidence="2" id="KW-1185">Reference proteome</keyword>
<reference evidence="1 2" key="1">
    <citation type="journal article" date="2019" name="Nat. Ecol. Evol.">
        <title>Megaphylogeny resolves global patterns of mushroom evolution.</title>
        <authorList>
            <person name="Varga T."/>
            <person name="Krizsan K."/>
            <person name="Foldi C."/>
            <person name="Dima B."/>
            <person name="Sanchez-Garcia M."/>
            <person name="Sanchez-Ramirez S."/>
            <person name="Szollosi G.J."/>
            <person name="Szarkandi J.G."/>
            <person name="Papp V."/>
            <person name="Albert L."/>
            <person name="Andreopoulos W."/>
            <person name="Angelini C."/>
            <person name="Antonin V."/>
            <person name="Barry K.W."/>
            <person name="Bougher N.L."/>
            <person name="Buchanan P."/>
            <person name="Buyck B."/>
            <person name="Bense V."/>
            <person name="Catcheside P."/>
            <person name="Chovatia M."/>
            <person name="Cooper J."/>
            <person name="Damon W."/>
            <person name="Desjardin D."/>
            <person name="Finy P."/>
            <person name="Geml J."/>
            <person name="Haridas S."/>
            <person name="Hughes K."/>
            <person name="Justo A."/>
            <person name="Karasinski D."/>
            <person name="Kautmanova I."/>
            <person name="Kiss B."/>
            <person name="Kocsube S."/>
            <person name="Kotiranta H."/>
            <person name="LaButti K.M."/>
            <person name="Lechner B.E."/>
            <person name="Liimatainen K."/>
            <person name="Lipzen A."/>
            <person name="Lukacs Z."/>
            <person name="Mihaltcheva S."/>
            <person name="Morgado L.N."/>
            <person name="Niskanen T."/>
            <person name="Noordeloos M.E."/>
            <person name="Ohm R.A."/>
            <person name="Ortiz-Santana B."/>
            <person name="Ovrebo C."/>
            <person name="Racz N."/>
            <person name="Riley R."/>
            <person name="Savchenko A."/>
            <person name="Shiryaev A."/>
            <person name="Soop K."/>
            <person name="Spirin V."/>
            <person name="Szebenyi C."/>
            <person name="Tomsovsky M."/>
            <person name="Tulloss R.E."/>
            <person name="Uehling J."/>
            <person name="Grigoriev I.V."/>
            <person name="Vagvolgyi C."/>
            <person name="Papp T."/>
            <person name="Martin F.M."/>
            <person name="Miettinen O."/>
            <person name="Hibbett D.S."/>
            <person name="Nagy L.G."/>
        </authorList>
    </citation>
    <scope>NUCLEOTIDE SEQUENCE [LARGE SCALE GENOMIC DNA]</scope>
    <source>
        <strain evidence="1 2">CBS 309.79</strain>
    </source>
</reference>
<dbReference type="EMBL" id="ML178824">
    <property type="protein sequence ID" value="TFL01874.1"/>
    <property type="molecule type" value="Genomic_DNA"/>
</dbReference>
<organism evidence="1 2">
    <name type="scientific">Pterulicium gracile</name>
    <dbReference type="NCBI Taxonomy" id="1884261"/>
    <lineage>
        <taxon>Eukaryota</taxon>
        <taxon>Fungi</taxon>
        <taxon>Dikarya</taxon>
        <taxon>Basidiomycota</taxon>
        <taxon>Agaricomycotina</taxon>
        <taxon>Agaricomycetes</taxon>
        <taxon>Agaricomycetidae</taxon>
        <taxon>Agaricales</taxon>
        <taxon>Pleurotineae</taxon>
        <taxon>Pterulaceae</taxon>
        <taxon>Pterulicium</taxon>
    </lineage>
</organism>
<gene>
    <name evidence="1" type="ORF">BDV98DRAFT_656108</name>
</gene>
<evidence type="ECO:0000313" key="2">
    <source>
        <dbReference type="Proteomes" id="UP000305067"/>
    </source>
</evidence>
<name>A0A5C3QU80_9AGAR</name>
<dbReference type="Proteomes" id="UP000305067">
    <property type="component" value="Unassembled WGS sequence"/>
</dbReference>
<dbReference type="AlphaFoldDB" id="A0A5C3QU80"/>